<dbReference type="SMART" id="SM00387">
    <property type="entry name" value="HATPase_c"/>
    <property type="match status" value="1"/>
</dbReference>
<dbReference type="HOGENOM" id="CLU_000445_34_2_7"/>
<dbReference type="Gene3D" id="3.30.565.10">
    <property type="entry name" value="Histidine kinase-like ATPase, C-terminal domain"/>
    <property type="match status" value="1"/>
</dbReference>
<dbReference type="InterPro" id="IPR029016">
    <property type="entry name" value="GAF-like_dom_sf"/>
</dbReference>
<dbReference type="PROSITE" id="PS50011">
    <property type="entry name" value="PROTEIN_KINASE_DOM"/>
    <property type="match status" value="1"/>
</dbReference>
<evidence type="ECO:0000256" key="2">
    <source>
        <dbReference type="ARBA" id="ARBA00012438"/>
    </source>
</evidence>
<sequence>MAGGTHFVDATPEEPRSGRQLGNRFELSRRLKASRGIATWAGVDLRTGEPVVIKVTSTPTLAPTARHRLEHEAEVLTQLDSPFILPARHVGTSGEWLYVVTPWLQGETLEARLSRGALSVPEALALGRDLLSALAEVHRHGVLHRDVKPSNLIVSGEPLEHATLIDFGLARSERLDPSSRNLPVGTARYLSPEQSGLLHRPVEATSDLYSAGVVLFEALFGGPAFAGDSVGEVLRQHLIARPRLRALGVDVPRALEELISRLLQTDPSDRYQSARSVLADLLELEDALERGQPEPALVTGARDTRHSLTEPSFVGRGRELATLEQELEATRTDPGRLVLVEAESGGGKSRLLEEFAARARRSRAWVLRGQAQDQVARHPFHLVTSVATTLTPVLQSRPELARAVRDNLAGQETGVCSVLPQLAPLLCPNFRLPTRALGPESLGENRVIWALTELLGALGTKDEPAVVMLDDCQWADALTLRALESWSRARSQGHGRVLAVASFRGEDLAPSHVLRRIVPTAHLKLSAFDARDVTRLAESMAGALPPEALALVARLSSGNPFMANAVLHGLVEDEVLVPGVSGWQVRKEALVQARSSRQAASLLVRRLRLLPLAARRMLSVGAVLGKSFERSRLEALSGATPEEVGAALEEPRRRHMLWEEGTRYTFVHDKLREVLLDMLTAQQRRDLHRLAASSAEKQLPVDSFELAYHFDAAGEEVQALPHALRAAEQAHNRFGLESAELNYRIAERGAADADPGTRFRVASGLGQVLMLRGQYAESRQQLERALSLARDKLERARVLGRMGELAFKRGDFLEAISALEQGLKLMGRWVPGRGLPTRAGAAWEVLTQVAHTLAPRWFLARRTLKDGEEDLQAVRIYSRLAYGYWYRRAQEAVLWAHLREMNLAERYPSTPELAQAYSEHSPAMCTLPWFRRAFVYAEKSLTLRQEQDDVWGQGQSLHFYGLACYGASRFDECIDKCTQSIQLLDRTGDPWEVNNAAFHIALSLYRLGRLREALEASQRLHASAVARGDRYSLRLGLEAWAKASDGRIPEALLADELSNPDPADPHSHSGVLQAQALVRLRRGDFAEAVELLERAARLVSSPHPRHDFLAPILPLLATARRKLAEATSPLAAARRKALLQQAEDTARRAHALSRAYRNNLPGALRERGLVAALRGHPRRARHWLEQSLQVAEAQRMRHERALTLKARGELGQALGWTGAAEDLDSATRELEELEAGLSPEVATQAGTRTLSMVDLFPRVLEAGRRLASALSCEAVFEAARESMRELLRAEDCVVVDARQLATDDAAARLGLSRSAISRARESGHITVLGQGLPGGVSESMELLGVRSLLCAPIQVRGKTVACVVATHRQVDALFGESEERLAAFVTVLAGTALENAENFARIAALSEEQGRLYRAEQEAVRLRDDFLSIAAHELKTPLTSLQLHLQGLRSQATTATPLPRERLSARLESANAQTQRLGRLVNDLLDISRISQGQLDVALSPVDLVALMRGQLERSREAFVHAGCPVRFDAPDHPLVGHWDALRLEQVVANLLSNAMKYGAGRPIEISLREREGLVRLRVRDHGMGIAGDDLSRIFERFERAVSVRHYGGFGLGLWIAREIVQALGGTIQVESTPGQGATFTVTLPRSGPPSHLDGH</sequence>
<dbReference type="Gene3D" id="1.10.287.130">
    <property type="match status" value="1"/>
</dbReference>
<dbReference type="SUPFAM" id="SSF48452">
    <property type="entry name" value="TPR-like"/>
    <property type="match status" value="3"/>
</dbReference>
<evidence type="ECO:0000313" key="9">
    <source>
        <dbReference type="EMBL" id="AGC48243.1"/>
    </source>
</evidence>
<evidence type="ECO:0000256" key="6">
    <source>
        <dbReference type="SAM" id="MobiDB-lite"/>
    </source>
</evidence>
<dbReference type="PRINTS" id="PR00344">
    <property type="entry name" value="BCTRLSENSOR"/>
</dbReference>
<dbReference type="InterPro" id="IPR000719">
    <property type="entry name" value="Prot_kinase_dom"/>
</dbReference>
<dbReference type="SMART" id="SM00388">
    <property type="entry name" value="HisKA"/>
    <property type="match status" value="1"/>
</dbReference>
<dbReference type="InterPro" id="IPR036890">
    <property type="entry name" value="HATPase_C_sf"/>
</dbReference>
<dbReference type="OrthoDB" id="5476122at2"/>
<dbReference type="InterPro" id="IPR008271">
    <property type="entry name" value="Ser/Thr_kinase_AS"/>
</dbReference>
<evidence type="ECO:0000256" key="3">
    <source>
        <dbReference type="ARBA" id="ARBA00022553"/>
    </source>
</evidence>
<dbReference type="CDD" id="cd00082">
    <property type="entry name" value="HisKA"/>
    <property type="match status" value="1"/>
</dbReference>
<dbReference type="Gene3D" id="3.30.450.40">
    <property type="match status" value="1"/>
</dbReference>
<dbReference type="InterPro" id="IPR027417">
    <property type="entry name" value="P-loop_NTPase"/>
</dbReference>
<keyword evidence="4" id="KW-0808">Transferase</keyword>
<dbReference type="InterPro" id="IPR019734">
    <property type="entry name" value="TPR_rpt"/>
</dbReference>
<dbReference type="SMART" id="SM00220">
    <property type="entry name" value="S_TKc"/>
    <property type="match status" value="1"/>
</dbReference>
<dbReference type="KEGG" id="msd:MYSTI_06971"/>
<dbReference type="Gene3D" id="1.25.40.10">
    <property type="entry name" value="Tetratricopeptide repeat domain"/>
    <property type="match status" value="3"/>
</dbReference>
<dbReference type="InterPro" id="IPR041664">
    <property type="entry name" value="AAA_16"/>
</dbReference>
<dbReference type="Pfam" id="PF00512">
    <property type="entry name" value="HisKA"/>
    <property type="match status" value="1"/>
</dbReference>
<evidence type="ECO:0000259" key="7">
    <source>
        <dbReference type="PROSITE" id="PS50011"/>
    </source>
</evidence>
<dbReference type="eggNOG" id="COG2205">
    <property type="taxonomic scope" value="Bacteria"/>
</dbReference>
<evidence type="ECO:0000313" key="10">
    <source>
        <dbReference type="Proteomes" id="UP000011131"/>
    </source>
</evidence>
<feature type="domain" description="Protein kinase" evidence="7">
    <location>
        <begin position="25"/>
        <end position="282"/>
    </location>
</feature>
<dbReference type="InterPro" id="IPR011009">
    <property type="entry name" value="Kinase-like_dom_sf"/>
</dbReference>
<dbReference type="SUPFAM" id="SSF55781">
    <property type="entry name" value="GAF domain-like"/>
    <property type="match status" value="1"/>
</dbReference>
<dbReference type="SUPFAM" id="SSF56112">
    <property type="entry name" value="Protein kinase-like (PK-like)"/>
    <property type="match status" value="1"/>
</dbReference>
<dbReference type="RefSeq" id="WP_015352497.1">
    <property type="nucleotide sequence ID" value="NC_020126.1"/>
</dbReference>
<evidence type="ECO:0000259" key="8">
    <source>
        <dbReference type="PROSITE" id="PS50109"/>
    </source>
</evidence>
<name>L7UJR4_MYXSD</name>
<dbReference type="Pfam" id="PF00069">
    <property type="entry name" value="Pkinase"/>
    <property type="match status" value="1"/>
</dbReference>
<dbReference type="CDD" id="cd00075">
    <property type="entry name" value="HATPase"/>
    <property type="match status" value="1"/>
</dbReference>
<accession>L7UJR4</accession>
<gene>
    <name evidence="9" type="ordered locus">MYSTI_06971</name>
</gene>
<dbReference type="InterPro" id="IPR003018">
    <property type="entry name" value="GAF"/>
</dbReference>
<proteinExistence type="predicted"/>
<dbReference type="PROSITE" id="PS00108">
    <property type="entry name" value="PROTEIN_KINASE_ST"/>
    <property type="match status" value="1"/>
</dbReference>
<keyword evidence="3" id="KW-0597">Phosphoprotein</keyword>
<dbReference type="STRING" id="1278073.MYSTI_06971"/>
<dbReference type="GO" id="GO:0000155">
    <property type="term" value="F:phosphorelay sensor kinase activity"/>
    <property type="evidence" value="ECO:0007669"/>
    <property type="project" value="InterPro"/>
</dbReference>
<dbReference type="Pfam" id="PF02518">
    <property type="entry name" value="HATPase_c"/>
    <property type="match status" value="1"/>
</dbReference>
<dbReference type="PROSITE" id="PS50109">
    <property type="entry name" value="HIS_KIN"/>
    <property type="match status" value="1"/>
</dbReference>
<evidence type="ECO:0000256" key="4">
    <source>
        <dbReference type="ARBA" id="ARBA00022679"/>
    </source>
</evidence>
<reference evidence="9 10" key="1">
    <citation type="journal article" date="2013" name="Genome Announc.">
        <title>Complete genome sequence of Myxococcus stipitatus strain DSM 14675, a fruiting myxobacterium.</title>
        <authorList>
            <person name="Huntley S."/>
            <person name="Kneip S."/>
            <person name="Treuner-Lange A."/>
            <person name="Sogaard-Andersen L."/>
        </authorList>
    </citation>
    <scope>NUCLEOTIDE SEQUENCE [LARGE SCALE GENOMIC DNA]</scope>
    <source>
        <strain evidence="10">DSM 14675 / JCM 12634 / Mx s8</strain>
    </source>
</reference>
<dbReference type="Pfam" id="PF13191">
    <property type="entry name" value="AAA_16"/>
    <property type="match status" value="1"/>
</dbReference>
<dbReference type="eggNOG" id="COG0515">
    <property type="taxonomic scope" value="Bacteria"/>
</dbReference>
<dbReference type="PANTHER" id="PTHR43547">
    <property type="entry name" value="TWO-COMPONENT HISTIDINE KINASE"/>
    <property type="match status" value="1"/>
</dbReference>
<dbReference type="eggNOG" id="COG3899">
    <property type="taxonomic scope" value="Bacteria"/>
</dbReference>
<dbReference type="GO" id="GO:0005524">
    <property type="term" value="F:ATP binding"/>
    <property type="evidence" value="ECO:0007669"/>
    <property type="project" value="InterPro"/>
</dbReference>
<feature type="domain" description="Histidine kinase" evidence="8">
    <location>
        <begin position="1429"/>
        <end position="1648"/>
    </location>
</feature>
<dbReference type="Pfam" id="PF13424">
    <property type="entry name" value="TPR_12"/>
    <property type="match status" value="1"/>
</dbReference>
<dbReference type="InterPro" id="IPR003594">
    <property type="entry name" value="HATPase_dom"/>
</dbReference>
<dbReference type="EMBL" id="CP004025">
    <property type="protein sequence ID" value="AGC48243.1"/>
    <property type="molecule type" value="Genomic_DNA"/>
</dbReference>
<comment type="catalytic activity">
    <reaction evidence="1">
        <text>ATP + protein L-histidine = ADP + protein N-phospho-L-histidine.</text>
        <dbReference type="EC" id="2.7.13.3"/>
    </reaction>
</comment>
<organism evidence="9 10">
    <name type="scientific">Myxococcus stipitatus (strain DSM 14675 / JCM 12634 / Mx s8)</name>
    <dbReference type="NCBI Taxonomy" id="1278073"/>
    <lineage>
        <taxon>Bacteria</taxon>
        <taxon>Pseudomonadati</taxon>
        <taxon>Myxococcota</taxon>
        <taxon>Myxococcia</taxon>
        <taxon>Myxococcales</taxon>
        <taxon>Cystobacterineae</taxon>
        <taxon>Myxococcaceae</taxon>
        <taxon>Myxococcus</taxon>
    </lineage>
</organism>
<dbReference type="SUPFAM" id="SSF47384">
    <property type="entry name" value="Homodimeric domain of signal transducing histidine kinase"/>
    <property type="match status" value="1"/>
</dbReference>
<dbReference type="PATRIC" id="fig|1278073.3.peg.7078"/>
<keyword evidence="5 9" id="KW-0418">Kinase</keyword>
<dbReference type="Gene3D" id="1.10.510.10">
    <property type="entry name" value="Transferase(Phosphotransferase) domain 1"/>
    <property type="match status" value="1"/>
</dbReference>
<dbReference type="EC" id="2.7.13.3" evidence="2"/>
<keyword evidence="10" id="KW-1185">Reference proteome</keyword>
<dbReference type="InterPro" id="IPR004358">
    <property type="entry name" value="Sig_transdc_His_kin-like_C"/>
</dbReference>
<feature type="region of interest" description="Disordered" evidence="6">
    <location>
        <begin position="1"/>
        <end position="22"/>
    </location>
</feature>
<dbReference type="InterPro" id="IPR036097">
    <property type="entry name" value="HisK_dim/P_sf"/>
</dbReference>
<dbReference type="InterPro" id="IPR011990">
    <property type="entry name" value="TPR-like_helical_dom_sf"/>
</dbReference>
<dbReference type="SMART" id="SM00028">
    <property type="entry name" value="TPR"/>
    <property type="match status" value="5"/>
</dbReference>
<protein>
    <recommendedName>
        <fullName evidence="2">histidine kinase</fullName>
        <ecNumber evidence="2">2.7.13.3</ecNumber>
    </recommendedName>
</protein>
<dbReference type="InterPro" id="IPR005467">
    <property type="entry name" value="His_kinase_dom"/>
</dbReference>
<dbReference type="PANTHER" id="PTHR43547:SF2">
    <property type="entry name" value="HYBRID SIGNAL TRANSDUCTION HISTIDINE KINASE C"/>
    <property type="match status" value="1"/>
</dbReference>
<dbReference type="InterPro" id="IPR003661">
    <property type="entry name" value="HisK_dim/P_dom"/>
</dbReference>
<evidence type="ECO:0000256" key="1">
    <source>
        <dbReference type="ARBA" id="ARBA00000085"/>
    </source>
</evidence>
<dbReference type="Gene3D" id="3.40.50.300">
    <property type="entry name" value="P-loop containing nucleotide triphosphate hydrolases"/>
    <property type="match status" value="1"/>
</dbReference>
<evidence type="ECO:0000256" key="5">
    <source>
        <dbReference type="ARBA" id="ARBA00022777"/>
    </source>
</evidence>
<dbReference type="SUPFAM" id="SSF55874">
    <property type="entry name" value="ATPase domain of HSP90 chaperone/DNA topoisomerase II/histidine kinase"/>
    <property type="match status" value="1"/>
</dbReference>
<dbReference type="Proteomes" id="UP000011131">
    <property type="component" value="Chromosome"/>
</dbReference>
<dbReference type="FunFam" id="3.30.565.10:FF:000006">
    <property type="entry name" value="Sensor histidine kinase WalK"/>
    <property type="match status" value="1"/>
</dbReference>
<dbReference type="Pfam" id="PF01590">
    <property type="entry name" value="GAF"/>
    <property type="match status" value="1"/>
</dbReference>
<dbReference type="SUPFAM" id="SSF52540">
    <property type="entry name" value="P-loop containing nucleoside triphosphate hydrolases"/>
    <property type="match status" value="1"/>
</dbReference>
<dbReference type="CDD" id="cd14014">
    <property type="entry name" value="STKc_PknB_like"/>
    <property type="match status" value="1"/>
</dbReference>